<feature type="signal peptide" evidence="4">
    <location>
        <begin position="1"/>
        <end position="26"/>
    </location>
</feature>
<keyword evidence="4" id="KW-0732">Signal</keyword>
<evidence type="ECO:0000313" key="6">
    <source>
        <dbReference type="Proteomes" id="UP000807353"/>
    </source>
</evidence>
<keyword evidence="3" id="KW-0472">Membrane</keyword>
<feature type="transmembrane region" description="Helical" evidence="3">
    <location>
        <begin position="157"/>
        <end position="180"/>
    </location>
</feature>
<comment type="caution">
    <text evidence="5">The sequence shown here is derived from an EMBL/GenBank/DDBJ whole genome shotgun (WGS) entry which is preliminary data.</text>
</comment>
<protein>
    <submittedName>
        <fullName evidence="5">Uncharacterized protein</fullName>
    </submittedName>
</protein>
<keyword evidence="3" id="KW-1133">Transmembrane helix</keyword>
<feature type="coiled-coil region" evidence="1">
    <location>
        <begin position="244"/>
        <end position="303"/>
    </location>
</feature>
<sequence>MTHPLKWYPPWVILFCLMFIPSPTLAVLVNKPKIVSQSSFRVRIIITWEPEDGEQGDIEFNLNSEGGCPLDSVDLYSPIEDGRVVFSAYSRSRPGSCILSATKIPPDFEDEGGGSTTRKKGAKAAHTPNPTRNPGWTYEATHTPGPTRNVTKSSRGVIVGGSIGGFAVFILLCVFFYFHWKRRNFNKLRQIFKVHEGDVWTRIFPELRVPHFFRRLLLHGDPSTVHPMIYSGEYSQPGGKRERIEQARHRIAEAERQHEVLESTLLRDENNTRESSNNLDIEVNRLRSQMEELTRRIEEFEIIRRGDLEAQTLPDYYSRSARSTVEC</sequence>
<gene>
    <name evidence="5" type="ORF">BDZ94DRAFT_1378539</name>
</gene>
<feature type="region of interest" description="Disordered" evidence="2">
    <location>
        <begin position="108"/>
        <end position="149"/>
    </location>
</feature>
<organism evidence="5 6">
    <name type="scientific">Collybia nuda</name>
    <dbReference type="NCBI Taxonomy" id="64659"/>
    <lineage>
        <taxon>Eukaryota</taxon>
        <taxon>Fungi</taxon>
        <taxon>Dikarya</taxon>
        <taxon>Basidiomycota</taxon>
        <taxon>Agaricomycotina</taxon>
        <taxon>Agaricomycetes</taxon>
        <taxon>Agaricomycetidae</taxon>
        <taxon>Agaricales</taxon>
        <taxon>Tricholomatineae</taxon>
        <taxon>Clitocybaceae</taxon>
        <taxon>Collybia</taxon>
    </lineage>
</organism>
<evidence type="ECO:0000256" key="3">
    <source>
        <dbReference type="SAM" id="Phobius"/>
    </source>
</evidence>
<evidence type="ECO:0000256" key="1">
    <source>
        <dbReference type="SAM" id="Coils"/>
    </source>
</evidence>
<proteinExistence type="predicted"/>
<keyword evidence="3" id="KW-0812">Transmembrane</keyword>
<evidence type="ECO:0000256" key="2">
    <source>
        <dbReference type="SAM" id="MobiDB-lite"/>
    </source>
</evidence>
<keyword evidence="6" id="KW-1185">Reference proteome</keyword>
<accession>A0A9P5Y2L2</accession>
<name>A0A9P5Y2L2_9AGAR</name>
<reference evidence="5" key="1">
    <citation type="submission" date="2020-11" db="EMBL/GenBank/DDBJ databases">
        <authorList>
            <consortium name="DOE Joint Genome Institute"/>
            <person name="Ahrendt S."/>
            <person name="Riley R."/>
            <person name="Andreopoulos W."/>
            <person name="Labutti K."/>
            <person name="Pangilinan J."/>
            <person name="Ruiz-Duenas F.J."/>
            <person name="Barrasa J.M."/>
            <person name="Sanchez-Garcia M."/>
            <person name="Camarero S."/>
            <person name="Miyauchi S."/>
            <person name="Serrano A."/>
            <person name="Linde D."/>
            <person name="Babiker R."/>
            <person name="Drula E."/>
            <person name="Ayuso-Fernandez I."/>
            <person name="Pacheco R."/>
            <person name="Padilla G."/>
            <person name="Ferreira P."/>
            <person name="Barriuso J."/>
            <person name="Kellner H."/>
            <person name="Castanera R."/>
            <person name="Alfaro M."/>
            <person name="Ramirez L."/>
            <person name="Pisabarro A.G."/>
            <person name="Kuo A."/>
            <person name="Tritt A."/>
            <person name="Lipzen A."/>
            <person name="He G."/>
            <person name="Yan M."/>
            <person name="Ng V."/>
            <person name="Cullen D."/>
            <person name="Martin F."/>
            <person name="Rosso M.-N."/>
            <person name="Henrissat B."/>
            <person name="Hibbett D."/>
            <person name="Martinez A.T."/>
            <person name="Grigoriev I.V."/>
        </authorList>
    </citation>
    <scope>NUCLEOTIDE SEQUENCE</scope>
    <source>
        <strain evidence="5">CBS 247.69</strain>
    </source>
</reference>
<keyword evidence="1" id="KW-0175">Coiled coil</keyword>
<evidence type="ECO:0000313" key="5">
    <source>
        <dbReference type="EMBL" id="KAF9460085.1"/>
    </source>
</evidence>
<dbReference type="AlphaFoldDB" id="A0A9P5Y2L2"/>
<dbReference type="EMBL" id="MU150305">
    <property type="protein sequence ID" value="KAF9460085.1"/>
    <property type="molecule type" value="Genomic_DNA"/>
</dbReference>
<feature type="chain" id="PRO_5040515079" evidence="4">
    <location>
        <begin position="27"/>
        <end position="327"/>
    </location>
</feature>
<dbReference type="Proteomes" id="UP000807353">
    <property type="component" value="Unassembled WGS sequence"/>
</dbReference>
<evidence type="ECO:0000256" key="4">
    <source>
        <dbReference type="SAM" id="SignalP"/>
    </source>
</evidence>